<dbReference type="AlphaFoldDB" id="H5XY34"/>
<evidence type="ECO:0000256" key="1">
    <source>
        <dbReference type="SAM" id="Coils"/>
    </source>
</evidence>
<dbReference type="EMBL" id="CM001441">
    <property type="protein sequence ID" value="EHQ91537.1"/>
    <property type="molecule type" value="Genomic_DNA"/>
</dbReference>
<reference evidence="2 3" key="1">
    <citation type="submission" date="2011-11" db="EMBL/GenBank/DDBJ databases">
        <title>The Noncontiguous Finished genome of Desulfosporosinus youngiae DSM 17734.</title>
        <authorList>
            <consortium name="US DOE Joint Genome Institute (JGI-PGF)"/>
            <person name="Lucas S."/>
            <person name="Han J."/>
            <person name="Lapidus A."/>
            <person name="Cheng J.-F."/>
            <person name="Goodwin L."/>
            <person name="Pitluck S."/>
            <person name="Peters L."/>
            <person name="Ovchinnikova G."/>
            <person name="Lu M."/>
            <person name="Land M.L."/>
            <person name="Hauser L."/>
            <person name="Pester M."/>
            <person name="Spring S."/>
            <person name="Ollivier B."/>
            <person name="Rattei T."/>
            <person name="Klenk H.-P."/>
            <person name="Wagner M."/>
            <person name="Loy A."/>
            <person name="Woyke T.J."/>
        </authorList>
    </citation>
    <scope>NUCLEOTIDE SEQUENCE [LARGE SCALE GENOMIC DNA]</scope>
    <source>
        <strain evidence="2 3">DSM 17734</strain>
    </source>
</reference>
<proteinExistence type="predicted"/>
<dbReference type="STRING" id="768710.DesyoDRAFT_4583"/>
<name>H5XY34_9FIRM</name>
<accession>H5XY34</accession>
<evidence type="ECO:0000313" key="3">
    <source>
        <dbReference type="Proteomes" id="UP000005104"/>
    </source>
</evidence>
<dbReference type="Proteomes" id="UP000005104">
    <property type="component" value="Chromosome"/>
</dbReference>
<dbReference type="OrthoDB" id="1707630at2"/>
<feature type="coiled-coil region" evidence="1">
    <location>
        <begin position="97"/>
        <end position="124"/>
    </location>
</feature>
<dbReference type="SUPFAM" id="SSF46579">
    <property type="entry name" value="Prefoldin"/>
    <property type="match status" value="1"/>
</dbReference>
<sequence length="140" mass="16517">MDEKLMEVLNKILESQTIMTKRLDAVETLKEDLKKNTMELGTLREDLKNNTMELHNHGLTLEAVQTNIKIIVEVQQNFMVQSERRYEEINKHIDDKTNLLESILKRVSADLEDLKEDKRSTDEILGRHEVAIRSLRRRYV</sequence>
<organism evidence="2 3">
    <name type="scientific">Desulfosporosinus youngiae DSM 17734</name>
    <dbReference type="NCBI Taxonomy" id="768710"/>
    <lineage>
        <taxon>Bacteria</taxon>
        <taxon>Bacillati</taxon>
        <taxon>Bacillota</taxon>
        <taxon>Clostridia</taxon>
        <taxon>Eubacteriales</taxon>
        <taxon>Desulfitobacteriaceae</taxon>
        <taxon>Desulfosporosinus</taxon>
    </lineage>
</organism>
<dbReference type="RefSeq" id="WP_007786512.1">
    <property type="nucleotide sequence ID" value="NZ_CM001441.1"/>
</dbReference>
<evidence type="ECO:0000313" key="2">
    <source>
        <dbReference type="EMBL" id="EHQ91537.1"/>
    </source>
</evidence>
<protein>
    <submittedName>
        <fullName evidence="2">Uncharacterized protein</fullName>
    </submittedName>
</protein>
<keyword evidence="1" id="KW-0175">Coiled coil</keyword>
<dbReference type="HOGENOM" id="CLU_1831966_0_0_9"/>
<gene>
    <name evidence="2" type="ORF">DesyoDRAFT_4583</name>
</gene>
<keyword evidence="3" id="KW-1185">Reference proteome</keyword>